<dbReference type="RefSeq" id="WP_014386862.1">
    <property type="nucleotide sequence ID" value="NZ_CP035701.1"/>
</dbReference>
<sequence length="147" mass="16702">MQNHKEQLFELIKNSDKKFLGNCYPEYGQIVIRGAAMGAPYDFDHAVGYIVQVREKRGAYGSEQYLVRHPNGELHTHENQSFWLLNEEHQEQALALFAQKPTEEGGDTVYTVAEGFPESGYIIPFKEGAPKSENQHLTMAITITENK</sequence>
<protein>
    <submittedName>
        <fullName evidence="1">Uncharacterized protein</fullName>
    </submittedName>
</protein>
<geneLocation type="plasmid" evidence="1">
    <name>pVPH2</name>
</geneLocation>
<keyword evidence="1" id="KW-0614">Plasmid</keyword>
<dbReference type="AlphaFoldDB" id="A0A161BXB5"/>
<proteinExistence type="predicted"/>
<accession>A0A161BXB5</accession>
<reference evidence="1" key="1">
    <citation type="submission" date="2015-02" db="EMBL/GenBank/DDBJ databases">
        <title>Sequence analysis of the plasmid encoding blaPER-1 from Vibrio parahaemolyticus.</title>
        <authorList>
            <person name="Li R."/>
            <person name="Chen S."/>
        </authorList>
    </citation>
    <scope>NUCLEOTIDE SEQUENCE</scope>
    <source>
        <strain evidence="1">2011VPH2</strain>
        <plasmid evidence="1">pVPH2</plasmid>
    </source>
</reference>
<evidence type="ECO:0000313" key="1">
    <source>
        <dbReference type="EMBL" id="AKD43697.1"/>
    </source>
</evidence>
<dbReference type="PATRIC" id="fig|670.820.peg.180"/>
<name>A0A161BXB5_VIBPH</name>
<dbReference type="EMBL" id="KP791968">
    <property type="protein sequence ID" value="AKD43697.1"/>
    <property type="molecule type" value="Genomic_DNA"/>
</dbReference>
<dbReference type="GeneID" id="83585819"/>
<organism evidence="1">
    <name type="scientific">Vibrio parahaemolyticus</name>
    <dbReference type="NCBI Taxonomy" id="670"/>
    <lineage>
        <taxon>Bacteria</taxon>
        <taxon>Pseudomonadati</taxon>
        <taxon>Pseudomonadota</taxon>
        <taxon>Gammaproteobacteria</taxon>
        <taxon>Vibrionales</taxon>
        <taxon>Vibrionaceae</taxon>
        <taxon>Vibrio</taxon>
    </lineage>
</organism>